<dbReference type="GO" id="GO:0051793">
    <property type="term" value="P:medium-chain fatty acid catabolic process"/>
    <property type="evidence" value="ECO:0007669"/>
    <property type="project" value="TreeGrafter"/>
</dbReference>
<dbReference type="VEuPathDB" id="FungiDB:BCV72DRAFT_327225"/>
<dbReference type="AlphaFoldDB" id="A0A1X0R5A2"/>
<dbReference type="SUPFAM" id="SSF53474">
    <property type="entry name" value="alpha/beta-Hydrolases"/>
    <property type="match status" value="1"/>
</dbReference>
<dbReference type="GO" id="GO:0051792">
    <property type="term" value="P:medium-chain fatty acid biosynthetic process"/>
    <property type="evidence" value="ECO:0007669"/>
    <property type="project" value="TreeGrafter"/>
</dbReference>
<comment type="similarity">
    <text evidence="1">Belongs to the AB hydrolase superfamily. AB hydrolase 4 family.</text>
</comment>
<gene>
    <name evidence="4" type="ORF">BCV72DRAFT_327225</name>
</gene>
<dbReference type="InterPro" id="IPR012020">
    <property type="entry name" value="ABHD4"/>
</dbReference>
<dbReference type="InterPro" id="IPR029058">
    <property type="entry name" value="AB_hydrolase_fold"/>
</dbReference>
<feature type="active site" description="Charge relay system" evidence="2">
    <location>
        <position position="314"/>
    </location>
</feature>
<name>A0A1X0R5A2_RHIZD</name>
<dbReference type="Gene3D" id="3.40.50.1820">
    <property type="entry name" value="alpha/beta hydrolase"/>
    <property type="match status" value="1"/>
</dbReference>
<dbReference type="Proteomes" id="UP000242414">
    <property type="component" value="Unassembled WGS sequence"/>
</dbReference>
<feature type="domain" description="AB hydrolase-1" evidence="3">
    <location>
        <begin position="102"/>
        <end position="258"/>
    </location>
</feature>
<dbReference type="Pfam" id="PF00561">
    <property type="entry name" value="Abhydrolase_1"/>
    <property type="match status" value="1"/>
</dbReference>
<keyword evidence="4" id="KW-0378">Hydrolase</keyword>
<protein>
    <submittedName>
        <fullName evidence="4">AB-hydrolase YheT</fullName>
    </submittedName>
</protein>
<dbReference type="GO" id="GO:0047372">
    <property type="term" value="F:monoacylglycerol lipase activity"/>
    <property type="evidence" value="ECO:0007669"/>
    <property type="project" value="TreeGrafter"/>
</dbReference>
<dbReference type="PANTHER" id="PTHR10794:SF63">
    <property type="entry name" value="ALPHA_BETA HYDROLASE 1, ISOFORM A"/>
    <property type="match status" value="1"/>
</dbReference>
<accession>A0A1X0R5A2</accession>
<dbReference type="OrthoDB" id="5954035at2759"/>
<dbReference type="InterPro" id="IPR050960">
    <property type="entry name" value="AB_hydrolase_4_sf"/>
</dbReference>
<feature type="active site" description="Charge relay system" evidence="2">
    <location>
        <position position="343"/>
    </location>
</feature>
<reference evidence="4" key="1">
    <citation type="journal article" date="2016" name="Proc. Natl. Acad. Sci. U.S.A.">
        <title>Lipid metabolic changes in an early divergent fungus govern the establishment of a mutualistic symbiosis with endobacteria.</title>
        <authorList>
            <person name="Lastovetsky O.A."/>
            <person name="Gaspar M.L."/>
            <person name="Mondo S.J."/>
            <person name="LaButti K.M."/>
            <person name="Sandor L."/>
            <person name="Grigoriev I.V."/>
            <person name="Henry S.A."/>
            <person name="Pawlowska T.E."/>
        </authorList>
    </citation>
    <scope>NUCLEOTIDE SEQUENCE [LARGE SCALE GENOMIC DNA]</scope>
    <source>
        <strain evidence="4">ATCC 52814</strain>
    </source>
</reference>
<feature type="active site" description="Charge relay system" evidence="2">
    <location>
        <position position="185"/>
    </location>
</feature>
<evidence type="ECO:0000313" key="4">
    <source>
        <dbReference type="EMBL" id="ORE07118.1"/>
    </source>
</evidence>
<dbReference type="InterPro" id="IPR000073">
    <property type="entry name" value="AB_hydrolase_1"/>
</dbReference>
<sequence length="406" mass="45707">MSKVNLFYNLKPVEIKPVGKDSISLVDYIKQKCPSLYGPKAVYHPTPYLFNGHLQTGYAAYYNYSPTVKDVNYERELIQTPDGGQVAIDWTLPRIPDEQKVPTLVVLHGLTGGSHESYVRSLLEVLVHPPFNYRAVVMNSRGCAESEIITPQLYNGAYTDDLRVVLAHIQKKLGDDTPLVAIGFSLGANILVKYLGEEKEKTPFKAAVSVANPYDFRASMDHMESSFMGKTVYSPAMAENLKRIFSKHMHVLEKGGKVKREEVLAARTLREFDDTCTRKISGYTTVNNYYREASSCRFIEHVKIPLLCLTALDDPIAYSQCIPYDEIKCNPNVVLATTSQGGHIGWFEHVLRPTRWCVKPLSEYIVAMFQAFDVRESKKGLSGEQVDEQVEKVQHEINKQTSDAVA</sequence>
<evidence type="ECO:0000256" key="2">
    <source>
        <dbReference type="PIRSR" id="PIRSR005211-1"/>
    </source>
</evidence>
<dbReference type="GO" id="GO:0008126">
    <property type="term" value="F:acetylesterase activity"/>
    <property type="evidence" value="ECO:0007669"/>
    <property type="project" value="TreeGrafter"/>
</dbReference>
<organism evidence="4">
    <name type="scientific">Rhizopus microsporus var. microsporus</name>
    <dbReference type="NCBI Taxonomy" id="86635"/>
    <lineage>
        <taxon>Eukaryota</taxon>
        <taxon>Fungi</taxon>
        <taxon>Fungi incertae sedis</taxon>
        <taxon>Mucoromycota</taxon>
        <taxon>Mucoromycotina</taxon>
        <taxon>Mucoromycetes</taxon>
        <taxon>Mucorales</taxon>
        <taxon>Mucorineae</taxon>
        <taxon>Rhizopodaceae</taxon>
        <taxon>Rhizopus</taxon>
    </lineage>
</organism>
<dbReference type="PIRSF" id="PIRSF005211">
    <property type="entry name" value="Ab_hydro_YheT"/>
    <property type="match status" value="1"/>
</dbReference>
<proteinExistence type="inferred from homology"/>
<dbReference type="PANTHER" id="PTHR10794">
    <property type="entry name" value="ABHYDROLASE DOMAIN-CONTAINING PROTEIN"/>
    <property type="match status" value="1"/>
</dbReference>
<dbReference type="EMBL" id="KV921910">
    <property type="protein sequence ID" value="ORE07118.1"/>
    <property type="molecule type" value="Genomic_DNA"/>
</dbReference>
<evidence type="ECO:0000259" key="3">
    <source>
        <dbReference type="Pfam" id="PF00561"/>
    </source>
</evidence>
<evidence type="ECO:0000256" key="1">
    <source>
        <dbReference type="ARBA" id="ARBA00010884"/>
    </source>
</evidence>